<proteinExistence type="predicted"/>
<evidence type="ECO:0000313" key="2">
    <source>
        <dbReference type="EMBL" id="EMF50838.1"/>
    </source>
</evidence>
<feature type="region of interest" description="Disordered" evidence="1">
    <location>
        <begin position="1"/>
        <end position="20"/>
    </location>
</feature>
<accession>M3EP81</accession>
<protein>
    <submittedName>
        <fullName evidence="2">Uncharacterized protein</fullName>
    </submittedName>
</protein>
<dbReference type="EMBL" id="KB405097">
    <property type="protein sequence ID" value="EMF50838.1"/>
    <property type="molecule type" value="Genomic_DNA"/>
</dbReference>
<evidence type="ECO:0000313" key="3">
    <source>
        <dbReference type="Proteomes" id="UP000030760"/>
    </source>
</evidence>
<dbReference type="AlphaFoldDB" id="M3EP81"/>
<gene>
    <name evidence="2" type="ORF">SBD_7555</name>
</gene>
<evidence type="ECO:0000256" key="1">
    <source>
        <dbReference type="SAM" id="MobiDB-lite"/>
    </source>
</evidence>
<sequence>MAGYLGLAAQTDRDDHSGPSGVVVIVGRQWSSSVPLGRPVDGPARGASAQVDAALRRWRRRGRSTSPKPIAGRRELQGVVCERCSDIGTSKTREP</sequence>
<organism evidence="2 3">
    <name type="scientific">Streptomyces bottropensis ATCC 25435</name>
    <dbReference type="NCBI Taxonomy" id="1054862"/>
    <lineage>
        <taxon>Bacteria</taxon>
        <taxon>Bacillati</taxon>
        <taxon>Actinomycetota</taxon>
        <taxon>Actinomycetes</taxon>
        <taxon>Kitasatosporales</taxon>
        <taxon>Streptomycetaceae</taxon>
        <taxon>Streptomyces</taxon>
    </lineage>
</organism>
<dbReference type="Proteomes" id="UP000030760">
    <property type="component" value="Unassembled WGS sequence"/>
</dbReference>
<name>M3EP81_9ACTN</name>
<reference evidence="3" key="1">
    <citation type="journal article" date="2013" name="Genome Announc.">
        <title>Draft Genome Sequence of Streptomyces bottropensis ATCC 25435, a Bottromycin-Producing Actinomycete.</title>
        <authorList>
            <person name="Zhang H."/>
            <person name="Zhou W."/>
            <person name="Zhuang Y."/>
            <person name="Liang X."/>
            <person name="Liu T."/>
        </authorList>
    </citation>
    <scope>NUCLEOTIDE SEQUENCE [LARGE SCALE GENOMIC DNA]</scope>
    <source>
        <strain evidence="3">ATCC 25435</strain>
    </source>
</reference>